<keyword evidence="2" id="KW-0238">DNA-binding</keyword>
<keyword evidence="8" id="KW-1185">Reference proteome</keyword>
<dbReference type="PROSITE" id="PS50042">
    <property type="entry name" value="CNMP_BINDING_3"/>
    <property type="match status" value="1"/>
</dbReference>
<dbReference type="SUPFAM" id="SSF51206">
    <property type="entry name" value="cAMP-binding domain-like"/>
    <property type="match status" value="1"/>
</dbReference>
<dbReference type="InterPro" id="IPR014710">
    <property type="entry name" value="RmlC-like_jellyroll"/>
</dbReference>
<dbReference type="STRING" id="76947.GCA_002080435_00132"/>
<evidence type="ECO:0000313" key="8">
    <source>
        <dbReference type="Proteomes" id="UP000024284"/>
    </source>
</evidence>
<dbReference type="EMBL" id="JFZA02000023">
    <property type="protein sequence ID" value="KFG89824.1"/>
    <property type="molecule type" value="Genomic_DNA"/>
</dbReference>
<dbReference type="CDD" id="cd00038">
    <property type="entry name" value="CAP_ED"/>
    <property type="match status" value="1"/>
</dbReference>
<proteinExistence type="predicted"/>
<dbReference type="Pfam" id="PF13545">
    <property type="entry name" value="HTH_Crp_2"/>
    <property type="match status" value="1"/>
</dbReference>
<evidence type="ECO:0000259" key="5">
    <source>
        <dbReference type="PROSITE" id="PS50042"/>
    </source>
</evidence>
<evidence type="ECO:0000259" key="6">
    <source>
        <dbReference type="PROSITE" id="PS51063"/>
    </source>
</evidence>
<dbReference type="AlphaFoldDB" id="A0A086P8V6"/>
<dbReference type="InterPro" id="IPR000595">
    <property type="entry name" value="cNMP-bd_dom"/>
</dbReference>
<feature type="domain" description="Cyclic nucleotide-binding" evidence="5">
    <location>
        <begin position="71"/>
        <end position="150"/>
    </location>
</feature>
<evidence type="ECO:0000256" key="1">
    <source>
        <dbReference type="ARBA" id="ARBA00023015"/>
    </source>
</evidence>
<keyword evidence="3" id="KW-0804">Transcription</keyword>
<dbReference type="Pfam" id="PF00027">
    <property type="entry name" value="cNMP_binding"/>
    <property type="match status" value="1"/>
</dbReference>
<dbReference type="eggNOG" id="COG0664">
    <property type="taxonomic scope" value="Bacteria"/>
</dbReference>
<dbReference type="PANTHER" id="PTHR24567:SF74">
    <property type="entry name" value="HTH-TYPE TRANSCRIPTIONAL REGULATOR ARCR"/>
    <property type="match status" value="1"/>
</dbReference>
<dbReference type="InterPro" id="IPR050397">
    <property type="entry name" value="Env_Response_Regulators"/>
</dbReference>
<accession>A0A086P8V6</accession>
<organism evidence="7 8">
    <name type="scientific">Sphingobium herbicidovorans (strain ATCC 700291 / DSM 11019 / CCUG 56400 / KCTC 2939 / LMG 18315 / NBRC 16415 / MH)</name>
    <name type="common">Sphingomonas herbicidovorans</name>
    <dbReference type="NCBI Taxonomy" id="1219045"/>
    <lineage>
        <taxon>Bacteria</taxon>
        <taxon>Pseudomonadati</taxon>
        <taxon>Pseudomonadota</taxon>
        <taxon>Alphaproteobacteria</taxon>
        <taxon>Sphingomonadales</taxon>
        <taxon>Sphingomonadaceae</taxon>
        <taxon>Sphingobium</taxon>
    </lineage>
</organism>
<dbReference type="OrthoDB" id="3525895at2"/>
<evidence type="ECO:0000313" key="7">
    <source>
        <dbReference type="EMBL" id="KFG89824.1"/>
    </source>
</evidence>
<evidence type="ECO:0000256" key="4">
    <source>
        <dbReference type="SAM" id="MobiDB-lite"/>
    </source>
</evidence>
<dbReference type="RefSeq" id="WP_062793000.1">
    <property type="nucleotide sequence ID" value="NZ_BCZD01000008.1"/>
</dbReference>
<dbReference type="GO" id="GO:0005829">
    <property type="term" value="C:cytosol"/>
    <property type="evidence" value="ECO:0007669"/>
    <property type="project" value="TreeGrafter"/>
</dbReference>
<comment type="caution">
    <text evidence="7">The sequence shown here is derived from an EMBL/GenBank/DDBJ whole genome shotgun (WGS) entry which is preliminary data.</text>
</comment>
<dbReference type="PANTHER" id="PTHR24567">
    <property type="entry name" value="CRP FAMILY TRANSCRIPTIONAL REGULATORY PROTEIN"/>
    <property type="match status" value="1"/>
</dbReference>
<dbReference type="Proteomes" id="UP000024284">
    <property type="component" value="Unassembled WGS sequence"/>
</dbReference>
<reference evidence="7" key="1">
    <citation type="submission" date="2014-08" db="EMBL/GenBank/DDBJ databases">
        <title>Draft genome sequences of Sphingobium herbicidovorans.</title>
        <authorList>
            <person name="Gan H.M."/>
            <person name="Gan H.Y."/>
            <person name="Savka M.A."/>
        </authorList>
    </citation>
    <scope>NUCLEOTIDE SEQUENCE [LARGE SCALE GENOMIC DNA]</scope>
    <source>
        <strain evidence="7">NBRC 16415</strain>
    </source>
</reference>
<dbReference type="SUPFAM" id="SSF46785">
    <property type="entry name" value="Winged helix' DNA-binding domain"/>
    <property type="match status" value="1"/>
</dbReference>
<dbReference type="InterPro" id="IPR036390">
    <property type="entry name" value="WH_DNA-bd_sf"/>
</dbReference>
<feature type="domain" description="HTH crp-type" evidence="6">
    <location>
        <begin position="181"/>
        <end position="254"/>
    </location>
</feature>
<sequence length="264" mass="29668">MLWFLDFDVVDPSRGDLGSSEEGGGPLPEQDAKRARSVFDRVKGEDWYLRCSDRALEAFARAGSTRRMTHGEILSQRGDMVDALAIILDGTLEVSITTFDGRRHVLGFVGQGQLVNLIPILDDQVAIHDFYTHQQCELFIIPKSAFIDVVDSEPVLARHLMRLLCLRSRVLYDRLADASLLPLRSRCARAILSLLPVADVQQPQAEPVQIQLAQWELADMVGVSRQTLNAELRRLENLGVIERKYSNIRVTDMSAFMEIAASEY</sequence>
<dbReference type="PROSITE" id="PS51063">
    <property type="entry name" value="HTH_CRP_2"/>
    <property type="match status" value="1"/>
</dbReference>
<feature type="region of interest" description="Disordered" evidence="4">
    <location>
        <begin position="14"/>
        <end position="35"/>
    </location>
</feature>
<dbReference type="SMART" id="SM00100">
    <property type="entry name" value="cNMP"/>
    <property type="match status" value="1"/>
</dbReference>
<keyword evidence="1" id="KW-0805">Transcription regulation</keyword>
<dbReference type="SMART" id="SM00419">
    <property type="entry name" value="HTH_CRP"/>
    <property type="match status" value="1"/>
</dbReference>
<gene>
    <name evidence="7" type="ORF">BV98_002635</name>
</gene>
<dbReference type="InterPro" id="IPR018490">
    <property type="entry name" value="cNMP-bd_dom_sf"/>
</dbReference>
<dbReference type="PATRIC" id="fig|1219045.3.peg.2669"/>
<protein>
    <submittedName>
        <fullName evidence="7">Transcriptional regulator(CAMP-binding)</fullName>
    </submittedName>
</protein>
<name>A0A086P8V6_SPHHM</name>
<dbReference type="Gene3D" id="2.60.120.10">
    <property type="entry name" value="Jelly Rolls"/>
    <property type="match status" value="1"/>
</dbReference>
<dbReference type="GO" id="GO:0003677">
    <property type="term" value="F:DNA binding"/>
    <property type="evidence" value="ECO:0007669"/>
    <property type="project" value="UniProtKB-KW"/>
</dbReference>
<evidence type="ECO:0000256" key="2">
    <source>
        <dbReference type="ARBA" id="ARBA00023125"/>
    </source>
</evidence>
<evidence type="ECO:0000256" key="3">
    <source>
        <dbReference type="ARBA" id="ARBA00023163"/>
    </source>
</evidence>
<dbReference type="GO" id="GO:0003700">
    <property type="term" value="F:DNA-binding transcription factor activity"/>
    <property type="evidence" value="ECO:0007669"/>
    <property type="project" value="TreeGrafter"/>
</dbReference>
<dbReference type="InterPro" id="IPR012318">
    <property type="entry name" value="HTH_CRP"/>
</dbReference>